<organism evidence="4 5">
    <name type="scientific">Suttonella indologenes</name>
    <dbReference type="NCBI Taxonomy" id="13276"/>
    <lineage>
        <taxon>Bacteria</taxon>
        <taxon>Pseudomonadati</taxon>
        <taxon>Pseudomonadota</taxon>
        <taxon>Gammaproteobacteria</taxon>
        <taxon>Cardiobacteriales</taxon>
        <taxon>Cardiobacteriaceae</taxon>
        <taxon>Suttonella</taxon>
    </lineage>
</organism>
<evidence type="ECO:0000313" key="4">
    <source>
        <dbReference type="EMBL" id="SUO98033.1"/>
    </source>
</evidence>
<dbReference type="InterPro" id="IPR014905">
    <property type="entry name" value="HIRAN"/>
</dbReference>
<name>A0A380N1M5_9GAMM</name>
<evidence type="ECO:0000313" key="5">
    <source>
        <dbReference type="Proteomes" id="UP000254575"/>
    </source>
</evidence>
<evidence type="ECO:0000256" key="2">
    <source>
        <dbReference type="ARBA" id="ARBA00022801"/>
    </source>
</evidence>
<keyword evidence="1" id="KW-0479">Metal-binding</keyword>
<dbReference type="Pfam" id="PF08797">
    <property type="entry name" value="HIRAN"/>
    <property type="match status" value="1"/>
</dbReference>
<gene>
    <name evidence="4" type="ORF">NCTC10717_01772</name>
</gene>
<protein>
    <submittedName>
        <fullName evidence="4">HIRAN domain</fullName>
    </submittedName>
</protein>
<reference evidence="4 5" key="1">
    <citation type="submission" date="2018-06" db="EMBL/GenBank/DDBJ databases">
        <authorList>
            <consortium name="Pathogen Informatics"/>
            <person name="Doyle S."/>
        </authorList>
    </citation>
    <scope>NUCLEOTIDE SEQUENCE [LARGE SCALE GENOMIC DNA]</scope>
    <source>
        <strain evidence="4 5">NCTC10717</strain>
    </source>
</reference>
<evidence type="ECO:0000256" key="1">
    <source>
        <dbReference type="ARBA" id="ARBA00022723"/>
    </source>
</evidence>
<dbReference type="GO" id="GO:0016818">
    <property type="term" value="F:hydrolase activity, acting on acid anhydrides, in phosphorus-containing anhydrides"/>
    <property type="evidence" value="ECO:0007669"/>
    <property type="project" value="InterPro"/>
</dbReference>
<feature type="domain" description="HIRAN" evidence="3">
    <location>
        <begin position="19"/>
        <end position="113"/>
    </location>
</feature>
<keyword evidence="2" id="KW-0378">Hydrolase</keyword>
<dbReference type="AlphaFoldDB" id="A0A380N1M5"/>
<proteinExistence type="predicted"/>
<dbReference type="Gene3D" id="3.30.70.2330">
    <property type="match status" value="1"/>
</dbReference>
<keyword evidence="5" id="KW-1185">Reference proteome</keyword>
<evidence type="ECO:0000259" key="3">
    <source>
        <dbReference type="SMART" id="SM00910"/>
    </source>
</evidence>
<dbReference type="EMBL" id="UHIA01000004">
    <property type="protein sequence ID" value="SUO98033.1"/>
    <property type="molecule type" value="Genomic_DNA"/>
</dbReference>
<dbReference type="GO" id="GO:0008270">
    <property type="term" value="F:zinc ion binding"/>
    <property type="evidence" value="ECO:0007669"/>
    <property type="project" value="InterPro"/>
</dbReference>
<dbReference type="GO" id="GO:0003676">
    <property type="term" value="F:nucleic acid binding"/>
    <property type="evidence" value="ECO:0007669"/>
    <property type="project" value="InterPro"/>
</dbReference>
<dbReference type="Proteomes" id="UP000254575">
    <property type="component" value="Unassembled WGS sequence"/>
</dbReference>
<accession>A0A380N1M5</accession>
<dbReference type="SMART" id="SM00910">
    <property type="entry name" value="HIRAN"/>
    <property type="match status" value="1"/>
</dbReference>
<sequence length="114" mass="12962">MTMLKRFSRLFAKKGAPIIARLPIAGLKYYRAAELATLMQRGDMLSLEHEANNPHDPNAVMIFWNRNKIGYVPSEHAKLLHELLAKHQKLSGKIVEIDPAAGESRWVKLNIYPT</sequence>